<gene>
    <name evidence="1" type="ORF">ACFSDB_04655</name>
</gene>
<accession>A0ABW4QF51</accession>
<proteinExistence type="predicted"/>
<comment type="caution">
    <text evidence="1">The sequence shown here is derived from an EMBL/GenBank/DDBJ whole genome shotgun (WGS) entry which is preliminary data.</text>
</comment>
<dbReference type="InterPro" id="IPR030910">
    <property type="entry name" value="SLAP_dom"/>
</dbReference>
<dbReference type="Proteomes" id="UP001597273">
    <property type="component" value="Unassembled WGS sequence"/>
</dbReference>
<dbReference type="NCBIfam" id="TIGR04399">
    <property type="entry name" value="acc_Sec_SLAP"/>
    <property type="match status" value="1"/>
</dbReference>
<dbReference type="RefSeq" id="WP_204890751.1">
    <property type="nucleotide sequence ID" value="NZ_JBHUFW010000004.1"/>
</dbReference>
<dbReference type="InterPro" id="IPR030911">
    <property type="entry name" value="Sec_acc_SLAP"/>
</dbReference>
<evidence type="ECO:0000313" key="2">
    <source>
        <dbReference type="Proteomes" id="UP001597273"/>
    </source>
</evidence>
<reference evidence="2" key="1">
    <citation type="journal article" date="2019" name="Int. J. Syst. Evol. Microbiol.">
        <title>The Global Catalogue of Microorganisms (GCM) 10K type strain sequencing project: providing services to taxonomists for standard genome sequencing and annotation.</title>
        <authorList>
            <consortium name="The Broad Institute Genomics Platform"/>
            <consortium name="The Broad Institute Genome Sequencing Center for Infectious Disease"/>
            <person name="Wu L."/>
            <person name="Ma J."/>
        </authorList>
    </citation>
    <scope>NUCLEOTIDE SEQUENCE [LARGE SCALE GENOMIC DNA]</scope>
    <source>
        <strain evidence="2">CGMCC 1.15475</strain>
    </source>
</reference>
<protein>
    <submittedName>
        <fullName evidence="1">Accessory Sec system S-layer assembly protein</fullName>
    </submittedName>
</protein>
<name>A0ABW4QF51_9BACL</name>
<dbReference type="EMBL" id="JBHUFW010000004">
    <property type="protein sequence ID" value="MFD1862206.1"/>
    <property type="molecule type" value="Genomic_DNA"/>
</dbReference>
<evidence type="ECO:0000313" key="1">
    <source>
        <dbReference type="EMBL" id="MFD1862206.1"/>
    </source>
</evidence>
<sequence>MSIFSLFKKDAKTGHDSVIDSTELVGDSPAEADGPAEVSTSLSISPEWNLPKEQEYVLKFLSNDLQSLKPNQLSLSGIGIEKEASTGDWHVQAFLRSSLDRPITLGKAELLLLDADKKPVAAQEFDLSLLGSLPPQSDRPWIFKFDKENIKAEDPSALDWSLAFNVQSLVPHSLDLDESWEQALAPEQKAALENAVKSLPALKPREVNIVGFQSKFTENGDLAVSVFIRNGHTRHINLEQAPLEVLDANGKLVSKGSFKLEGFTVKANTTRPWTFIFPQKLILIENPDMSRWTARFAK</sequence>
<organism evidence="1 2">
    <name type="scientific">Planococcus chinensis</name>
    <dbReference type="NCBI Taxonomy" id="272917"/>
    <lineage>
        <taxon>Bacteria</taxon>
        <taxon>Bacillati</taxon>
        <taxon>Bacillota</taxon>
        <taxon>Bacilli</taxon>
        <taxon>Bacillales</taxon>
        <taxon>Caryophanaceae</taxon>
        <taxon>Planococcus</taxon>
    </lineage>
</organism>
<dbReference type="NCBIfam" id="TIGR04398">
    <property type="entry name" value="SLAP_DUP"/>
    <property type="match status" value="2"/>
</dbReference>
<keyword evidence="2" id="KW-1185">Reference proteome</keyword>